<dbReference type="Proteomes" id="UP000193577">
    <property type="component" value="Unassembled WGS sequence"/>
</dbReference>
<protein>
    <submittedName>
        <fullName evidence="1">Uncharacterized protein</fullName>
    </submittedName>
</protein>
<accession>A0A7I7SGC8</accession>
<reference evidence="1 2" key="1">
    <citation type="submission" date="2017-04" db="EMBL/GenBank/DDBJ databases">
        <title>The new phylogeny of genus Mycobacterium.</title>
        <authorList>
            <person name="Tortoli E."/>
            <person name="Trovato A."/>
            <person name="Cirillo D.M."/>
        </authorList>
    </citation>
    <scope>NUCLEOTIDE SEQUENCE [LARGE SCALE GENOMIC DNA]</scope>
    <source>
        <strain evidence="1 2">KCTC 19819</strain>
    </source>
</reference>
<dbReference type="EMBL" id="NCXO01000064">
    <property type="protein sequence ID" value="OSC26243.1"/>
    <property type="molecule type" value="Genomic_DNA"/>
</dbReference>
<name>A0A7I7SGC8_9MYCO</name>
<sequence length="278" mass="29647">MVTGDGFQPPPSELALNHLGAWVITGAAVVLIVVALGYCVVETLRLRSSLPVVVFVSSMVWMPIEAFVDIPMALLHNPDNPWILLTVHDRPLPLYVASVGAAFFLGAWGFAQLILRGASMKTLLILGVGLGVLDWILEMASAQMGVIAYYGNNPSLVFGLPVYAMVQNIGVYILQALALLWLAPRLRGWKSLLMLPVIPSIYIAYAFGCTWPAYMAVQSQAGPLVAWPAILLAVTMNIVIPLIALQAYYQSKRGSAAQQVSDSGGATAGSAADIAAAR</sequence>
<organism evidence="1 2">
    <name type="scientific">Mycolicibacillus koreensis</name>
    <dbReference type="NCBI Taxonomy" id="1069220"/>
    <lineage>
        <taxon>Bacteria</taxon>
        <taxon>Bacillati</taxon>
        <taxon>Actinomycetota</taxon>
        <taxon>Actinomycetes</taxon>
        <taxon>Mycobacteriales</taxon>
        <taxon>Mycobacteriaceae</taxon>
        <taxon>Mycolicibacillus</taxon>
    </lineage>
</organism>
<evidence type="ECO:0000313" key="1">
    <source>
        <dbReference type="EMBL" id="OSC26243.1"/>
    </source>
</evidence>
<keyword evidence="2" id="KW-1185">Reference proteome</keyword>
<comment type="caution">
    <text evidence="1">The sequence shown here is derived from an EMBL/GenBank/DDBJ whole genome shotgun (WGS) entry which is preliminary data.</text>
</comment>
<dbReference type="AlphaFoldDB" id="A0A7I7SGC8"/>
<gene>
    <name evidence="1" type="ORF">B8W67_18550</name>
</gene>
<evidence type="ECO:0000313" key="2">
    <source>
        <dbReference type="Proteomes" id="UP000193577"/>
    </source>
</evidence>
<proteinExistence type="predicted"/>